<accession>A0A0J6FCQ7</accession>
<protein>
    <recommendedName>
        <fullName evidence="3">Major fimbrial subunit protein N-terminal domain-containing protein</fullName>
    </recommendedName>
</protein>
<dbReference type="Proteomes" id="UP000036166">
    <property type="component" value="Unassembled WGS sequence"/>
</dbReference>
<name>A0A0J6FCQ7_9BACT</name>
<dbReference type="RefSeq" id="WP_048316481.1">
    <property type="nucleotide sequence ID" value="NZ_LFJV01000061.1"/>
</dbReference>
<comment type="caution">
    <text evidence="1">The sequence shown here is derived from an EMBL/GenBank/DDBJ whole genome shotgun (WGS) entry which is preliminary data.</text>
</comment>
<reference evidence="1 2" key="1">
    <citation type="submission" date="2015-06" db="EMBL/GenBank/DDBJ databases">
        <title>Draft Genome Sequence of Parabacteroides goldsteinii with Putative Novel Metallo-Beta-Lactamases Isolated from a Blood Culture from a Human Patient.</title>
        <authorList>
            <person name="Krogh T.J."/>
            <person name="Agergaard C.N."/>
            <person name="Moller-Jensen J."/>
            <person name="Justesen U.S."/>
        </authorList>
    </citation>
    <scope>NUCLEOTIDE SEQUENCE [LARGE SCALE GENOMIC DNA]</scope>
    <source>
        <strain evidence="1 2">910340</strain>
    </source>
</reference>
<gene>
    <name evidence="1" type="ORF">ACM15_17445</name>
</gene>
<evidence type="ECO:0008006" key="3">
    <source>
        <dbReference type="Google" id="ProtNLM"/>
    </source>
</evidence>
<evidence type="ECO:0000313" key="2">
    <source>
        <dbReference type="Proteomes" id="UP000036166"/>
    </source>
</evidence>
<organism evidence="1 2">
    <name type="scientific">Parabacteroides goldsteinii</name>
    <dbReference type="NCBI Taxonomy" id="328812"/>
    <lineage>
        <taxon>Bacteria</taxon>
        <taxon>Pseudomonadati</taxon>
        <taxon>Bacteroidota</taxon>
        <taxon>Bacteroidia</taxon>
        <taxon>Bacteroidales</taxon>
        <taxon>Tannerellaceae</taxon>
        <taxon>Parabacteroides</taxon>
    </lineage>
</organism>
<dbReference type="PATRIC" id="fig|328812.4.peg.4519"/>
<proteinExistence type="predicted"/>
<dbReference type="EMBL" id="LFJV01000061">
    <property type="protein sequence ID" value="KMM32447.1"/>
    <property type="molecule type" value="Genomic_DNA"/>
</dbReference>
<dbReference type="AlphaFoldDB" id="A0A0J6FCQ7"/>
<dbReference type="PROSITE" id="PS51257">
    <property type="entry name" value="PROKAR_LIPOPROTEIN"/>
    <property type="match status" value="1"/>
</dbReference>
<evidence type="ECO:0000313" key="1">
    <source>
        <dbReference type="EMBL" id="KMM32447.1"/>
    </source>
</evidence>
<sequence length="457" mass="50549">MKGRLNPYRNLSAVVCLLAFLAFGCVSGEKGGSGDLDLPEIVEVDLQVGIADVAPSLQTKADEGEEVEREDKNALPGEQIHSLVVLIVNNSTQKIEKKFLPDLTNDEKAKEGELTSWSSEEFRLPKGTKRIYALANWESLKNETLKAAIEAKEGDEMPKLPEDVSWPEGGFNPGNGVYLPMSYAETWEVSSSVKKRIELTRLVSRLQVKVANATSHELQLDGLTLGSFNNRTLLFGGAIKDWYEKSDVNFLPAETKTLQPMGNEPEEYTSDWMYVFETAQAKGFLLDFNTTSKGKIFHADDMHSGKRYTKNTEVERNHIWNLNLWVCGYTLTLKLEGENPPIGGYPVITSNVMEGLSGTLYGGGPFTLEIGMLKSPENQLTVPNDIQWSIIDVENSDLLIEQLELTGKTIKGCMVGYADNGKSLSFQLKATSNGQVVSVFPVTLKFAEIFNMSPSAR</sequence>